<feature type="region of interest" description="Disordered" evidence="8">
    <location>
        <begin position="31"/>
        <end position="87"/>
    </location>
</feature>
<dbReference type="Pfam" id="PF00069">
    <property type="entry name" value="Pkinase"/>
    <property type="match status" value="1"/>
</dbReference>
<dbReference type="SUPFAM" id="SSF56112">
    <property type="entry name" value="Protein kinase-like (PK-like)"/>
    <property type="match status" value="1"/>
</dbReference>
<keyword evidence="11" id="KW-1185">Reference proteome</keyword>
<evidence type="ECO:0000313" key="10">
    <source>
        <dbReference type="EMBL" id="WFD28881.1"/>
    </source>
</evidence>
<dbReference type="SMART" id="SM00220">
    <property type="entry name" value="S_TKc"/>
    <property type="match status" value="1"/>
</dbReference>
<dbReference type="PROSITE" id="PS00107">
    <property type="entry name" value="PROTEIN_KINASE_ATP"/>
    <property type="match status" value="1"/>
</dbReference>
<evidence type="ECO:0000256" key="2">
    <source>
        <dbReference type="ARBA" id="ARBA00022679"/>
    </source>
</evidence>
<dbReference type="GO" id="GO:0005524">
    <property type="term" value="F:ATP binding"/>
    <property type="evidence" value="ECO:0007669"/>
    <property type="project" value="UniProtKB-UniRule"/>
</dbReference>
<dbReference type="InterPro" id="IPR017441">
    <property type="entry name" value="Protein_kinase_ATP_BS"/>
</dbReference>
<evidence type="ECO:0000256" key="5">
    <source>
        <dbReference type="ARBA" id="ARBA00022840"/>
    </source>
</evidence>
<feature type="domain" description="Protein kinase" evidence="9">
    <location>
        <begin position="159"/>
        <end position="454"/>
    </location>
</feature>
<dbReference type="InterPro" id="IPR000719">
    <property type="entry name" value="Prot_kinase_dom"/>
</dbReference>
<dbReference type="InterPro" id="IPR011009">
    <property type="entry name" value="Kinase-like_dom_sf"/>
</dbReference>
<dbReference type="InterPro" id="IPR050494">
    <property type="entry name" value="Ser_Thr_dual-spec_kinase"/>
</dbReference>
<keyword evidence="2 10" id="KW-0808">Transferase</keyword>
<keyword evidence="3 6" id="KW-0547">Nucleotide-binding</keyword>
<dbReference type="PROSITE" id="PS50011">
    <property type="entry name" value="PROTEIN_KINASE_DOM"/>
    <property type="match status" value="1"/>
</dbReference>
<dbReference type="GO" id="GO:0004674">
    <property type="term" value="F:protein serine/threonine kinase activity"/>
    <property type="evidence" value="ECO:0007669"/>
    <property type="project" value="UniProtKB-KW"/>
</dbReference>
<evidence type="ECO:0000256" key="3">
    <source>
        <dbReference type="ARBA" id="ARBA00022741"/>
    </source>
</evidence>
<dbReference type="AlphaFoldDB" id="A0AAF0J452"/>
<keyword evidence="1 7" id="KW-0723">Serine/threonine-protein kinase</keyword>
<sequence length="455" mass="51919">MLFPQITAEDDDVQEYDEFLFQEDIEEKRLEEQRKRRREKLAQHASEPTALPSRTAASNPTETEFQKETNTEEPVKDSLSQKASAAPDDIDDMFALDNDRAWEAPNSAMGLGSDKDTTGPHKAILEKHATPSGVGLHDNWDDPDGYYRVILGEKLDQRYQVYSILGRGIFASVVRARDLQKNGRDVAIKIARRQETMFKAGMKEISILKLLAEADPEDKMFIVRLENHFEHRGHLCMVFESLSLNLREIIKRFGKDVGLHMQAVKTYAKQMFMALVLLRKENFIHADIKPDNILVNEAKTVAKLADLGSASSTTEMEITPYLVSRFYRAPEISKILFPGKTNNHMLLLMQQLRGKFTAKQLKKCQFAPQHFEDNNTFISREVDSSTGEELAKRVNTTQPTEDLRAKLLPGDTSKRIPPDELRQTQQLIDLLQRMLELDPAKRITPLDALQHAFVQ</sequence>
<dbReference type="InterPro" id="IPR008271">
    <property type="entry name" value="Ser/Thr_kinase_AS"/>
</dbReference>
<dbReference type="EC" id="2.7.11.1" evidence="10"/>
<evidence type="ECO:0000256" key="8">
    <source>
        <dbReference type="SAM" id="MobiDB-lite"/>
    </source>
</evidence>
<accession>A0AAF0J452</accession>
<dbReference type="Gene3D" id="1.10.510.10">
    <property type="entry name" value="Transferase(Phosphotransferase) domain 1"/>
    <property type="match status" value="2"/>
</dbReference>
<protein>
    <submittedName>
        <fullName evidence="10">Non-specific serine/threonine protein kinase</fullName>
        <ecNumber evidence="10">2.7.11.1</ecNumber>
    </submittedName>
</protein>
<evidence type="ECO:0000256" key="4">
    <source>
        <dbReference type="ARBA" id="ARBA00022777"/>
    </source>
</evidence>
<dbReference type="PROSITE" id="PS00108">
    <property type="entry name" value="PROTEIN_KINASE_ST"/>
    <property type="match status" value="1"/>
</dbReference>
<keyword evidence="4 10" id="KW-0418">Kinase</keyword>
<evidence type="ECO:0000256" key="1">
    <source>
        <dbReference type="ARBA" id="ARBA00022527"/>
    </source>
</evidence>
<evidence type="ECO:0000259" key="9">
    <source>
        <dbReference type="PROSITE" id="PS50011"/>
    </source>
</evidence>
<proteinExistence type="inferred from homology"/>
<feature type="binding site" evidence="6">
    <location>
        <position position="189"/>
    </location>
    <ligand>
        <name>ATP</name>
        <dbReference type="ChEBI" id="CHEBI:30616"/>
    </ligand>
</feature>
<evidence type="ECO:0000256" key="7">
    <source>
        <dbReference type="RuleBase" id="RU000304"/>
    </source>
</evidence>
<dbReference type="EMBL" id="CP119899">
    <property type="protein sequence ID" value="WFD28881.1"/>
    <property type="molecule type" value="Genomic_DNA"/>
</dbReference>
<feature type="compositionally biased region" description="Basic and acidic residues" evidence="8">
    <location>
        <begin position="64"/>
        <end position="76"/>
    </location>
</feature>
<keyword evidence="5 6" id="KW-0067">ATP-binding</keyword>
<evidence type="ECO:0000256" key="6">
    <source>
        <dbReference type="PROSITE-ProRule" id="PRU10141"/>
    </source>
</evidence>
<dbReference type="Proteomes" id="UP001213623">
    <property type="component" value="Chromosome 8"/>
</dbReference>
<evidence type="ECO:0000313" key="11">
    <source>
        <dbReference type="Proteomes" id="UP001213623"/>
    </source>
</evidence>
<name>A0AAF0J452_9BASI</name>
<dbReference type="PANTHER" id="PTHR24058">
    <property type="entry name" value="DUAL SPECIFICITY PROTEIN KINASE"/>
    <property type="match status" value="1"/>
</dbReference>
<dbReference type="PANTHER" id="PTHR24058:SF103">
    <property type="entry name" value="SERINE_THREONINE-PROTEIN KINASE PRP4 HOMOLOG"/>
    <property type="match status" value="1"/>
</dbReference>
<dbReference type="Gene3D" id="3.30.200.20">
    <property type="entry name" value="Phosphorylase Kinase, domain 1"/>
    <property type="match status" value="1"/>
</dbReference>
<organism evidence="10 11">
    <name type="scientific">Malassezia nana</name>
    <dbReference type="NCBI Taxonomy" id="180528"/>
    <lineage>
        <taxon>Eukaryota</taxon>
        <taxon>Fungi</taxon>
        <taxon>Dikarya</taxon>
        <taxon>Basidiomycota</taxon>
        <taxon>Ustilaginomycotina</taxon>
        <taxon>Malasseziomycetes</taxon>
        <taxon>Malasseziales</taxon>
        <taxon>Malasseziaceae</taxon>
        <taxon>Malassezia</taxon>
    </lineage>
</organism>
<reference evidence="10" key="1">
    <citation type="submission" date="2023-03" db="EMBL/GenBank/DDBJ databases">
        <title>Mating type loci evolution in Malassezia.</title>
        <authorList>
            <person name="Coelho M.A."/>
        </authorList>
    </citation>
    <scope>NUCLEOTIDE SEQUENCE</scope>
    <source>
        <strain evidence="10">CBS 9557</strain>
    </source>
</reference>
<gene>
    <name evidence="10" type="primary">PRP4</name>
    <name evidence="10" type="ORF">MNAN1_003896</name>
</gene>
<comment type="similarity">
    <text evidence="7">Belongs to the protein kinase superfamily.</text>
</comment>